<feature type="compositionally biased region" description="Basic and acidic residues" evidence="1">
    <location>
        <begin position="1073"/>
        <end position="1092"/>
    </location>
</feature>
<gene>
    <name evidence="2" type="primary">dtpP</name>
</gene>
<organism evidence="2">
    <name type="scientific">Saccharothrix algeriensis</name>
    <dbReference type="NCBI Taxonomy" id="173560"/>
    <lineage>
        <taxon>Bacteria</taxon>
        <taxon>Bacillati</taxon>
        <taxon>Actinomycetota</taxon>
        <taxon>Actinomycetes</taxon>
        <taxon>Pseudonocardiales</taxon>
        <taxon>Pseudonocardiaceae</taxon>
        <taxon>Saccharothrix</taxon>
    </lineage>
</organism>
<feature type="compositionally biased region" description="Low complexity" evidence="1">
    <location>
        <begin position="669"/>
        <end position="680"/>
    </location>
</feature>
<feature type="compositionally biased region" description="Basic and acidic residues" evidence="1">
    <location>
        <begin position="547"/>
        <end position="558"/>
    </location>
</feature>
<name>A0A0R5X2H1_9PSEU</name>
<feature type="compositionally biased region" description="Basic and acidic residues" evidence="1">
    <location>
        <begin position="1289"/>
        <end position="1299"/>
    </location>
</feature>
<feature type="region of interest" description="Disordered" evidence="1">
    <location>
        <begin position="26"/>
        <end position="81"/>
    </location>
</feature>
<feature type="compositionally biased region" description="Low complexity" evidence="1">
    <location>
        <begin position="559"/>
        <end position="571"/>
    </location>
</feature>
<feature type="compositionally biased region" description="Low complexity" evidence="1">
    <location>
        <begin position="1197"/>
        <end position="1208"/>
    </location>
</feature>
<feature type="region of interest" description="Disordered" evidence="1">
    <location>
        <begin position="1289"/>
        <end position="1326"/>
    </location>
</feature>
<feature type="compositionally biased region" description="Basic residues" evidence="1">
    <location>
        <begin position="983"/>
        <end position="998"/>
    </location>
</feature>
<reference evidence="2" key="2">
    <citation type="submission" date="2014-07" db="EMBL/GenBank/DDBJ databases">
        <authorList>
            <person name="Zhang J.E."/>
            <person name="Yang H."/>
            <person name="Guo J."/>
            <person name="Deng Z."/>
            <person name="Luo H."/>
            <person name="Luo M."/>
            <person name="Zhao B."/>
        </authorList>
    </citation>
    <scope>NUCLEOTIDE SEQUENCE</scope>
    <source>
        <strain evidence="2">NRRL B-24137</strain>
    </source>
</reference>
<feature type="compositionally biased region" description="Low complexity" evidence="1">
    <location>
        <begin position="271"/>
        <end position="289"/>
    </location>
</feature>
<feature type="region of interest" description="Disordered" evidence="1">
    <location>
        <begin position="1165"/>
        <end position="1208"/>
    </location>
</feature>
<feature type="compositionally biased region" description="Basic and acidic residues" evidence="1">
    <location>
        <begin position="435"/>
        <end position="455"/>
    </location>
</feature>
<feature type="region of interest" description="Disordered" evidence="1">
    <location>
        <begin position="971"/>
        <end position="1147"/>
    </location>
</feature>
<feature type="region of interest" description="Disordered" evidence="1">
    <location>
        <begin position="1"/>
        <end position="20"/>
    </location>
</feature>
<evidence type="ECO:0000313" key="2">
    <source>
        <dbReference type="EMBL" id="AJI44190.1"/>
    </source>
</evidence>
<protein>
    <submittedName>
        <fullName evidence="2">Uncharacterized protein</fullName>
    </submittedName>
</protein>
<feature type="compositionally biased region" description="Basic and acidic residues" evidence="1">
    <location>
        <begin position="1306"/>
        <end position="1317"/>
    </location>
</feature>
<feature type="compositionally biased region" description="Basic and acidic residues" evidence="1">
    <location>
        <begin position="45"/>
        <end position="63"/>
    </location>
</feature>
<feature type="region of interest" description="Disordered" evidence="1">
    <location>
        <begin position="1255"/>
        <end position="1276"/>
    </location>
</feature>
<sequence>MHHHGQVVRSGRLQGDQPQARRRVGLVGHDGERQGVGSLPGQRLDQPRERTGRRVGRTRADRVHHQHRVGGARSPAPPLGGEQRQVVQAAQAVERGEVGRIRVGGVQPGQHPDVLERRSGRGQQGLGFLDGRFPDSGFLSGGPLSGRLSGRRAVGPRGGSDDDAHAVGQGRAVEQAGFGEQDEAARRHGGQPRPHPAGRGREQPPRHPRHPGRRGDVHLHARLRRGADRRGAPPAHEVGQHRHQRIGARVRAPGPGQGRAAVGRGRRVGRAEPGAQPPQDRQRPVPRGRLAGQHEQERALGRLRAAARRPQHPPVLRGGVAAHRRDHGHVEVAVPEVPLGRAQRDQPRVRAAVEGRVQAAEVVGGGRPGGDDVRHDAGERVLGRGGRQGAHLGAQPVQGGAEAGVRGGVPRQRPVEVAQVAPQRVVHRPAGGPRVPDDDAGRVVEGRQRGPDRAGERRHRAQHHDLRAVHAAQRGGRQRHLPGARQRVVLAEPGGRRLAAAQPGGRVDAAGQVGGPADDHHVLRRPRRADRRPPAGPVLGQHQVRVRAAEPERRDAHPARPVAAGGDAPRGAARRRREPAPDHGRDGVAQVRLRGRLVARQPGQRLAHRDQARRPAGVPDDGLVGRQRHGPAPTGDLPQRRQLRAVARPGAGGVGDHPAEVGRGDPGALVRPPQRQRLPRGVGRVDGLAAAVTGQPDPLDDTEHPVAVGVRAVQPLEHHHARAVREQHAVRRAVEAAHDARAGKPLQLREQHQVARAVGEGAAADGEVGGALPQRLHAQVDGVERGGAGGVDHDHLGVGGQQTRDGVAAHPVRQELVRWLPEPVVAGAQQVRGVGGQPVGQPVEVAGQHQVALQVLAAVGGVAERGEAAPAGVPAHPVQRRVQAVAQPERGGLAAERRVLGQLRRQARVGPEAGDEAGFRGVGAVLGLGIGGVEGLDVEQDGAAEHVPALGQDPPQLLGVVRAGGHHADTDHRHLHGVGAHHGGGRRWFRGGRRRRERGPRSRDRWGRGRRCRSRRGRVGKRRGRWSRGGRRRACRGGGWVRGWRGRGEQGRRGVRPVRGGQHRGAQGQPAVGDHRLAGDPRRGGRGQEHHQLGQLLLPPQPAPQRGRRAHPLGQPRGVGEQAGHRAVEQAAGRGVDPDAGGGELHGQVAGQRLDRRLRGAHGGVVADHQGAADRGQVDDRASPAPRHQRRRPPGAPQAAAQVGVHGPLPVRLVQPVQRQQRARGRVVHQHVDRAAPAFHLVEQGVDLLGHRDRGAHRPHRRAAAGQLGDDPGRLGRGVEVVEHHLRAAPRERLGDRPPHTARAPGHHDHATRELPRHRAVPAPVT</sequence>
<dbReference type="EMBL" id="KM114209">
    <property type="protein sequence ID" value="AJI44190.1"/>
    <property type="molecule type" value="Genomic_DNA"/>
</dbReference>
<proteinExistence type="predicted"/>
<feature type="compositionally biased region" description="Basic and acidic residues" evidence="1">
    <location>
        <begin position="213"/>
        <end position="231"/>
    </location>
</feature>
<feature type="region of interest" description="Disordered" evidence="1">
    <location>
        <begin position="427"/>
        <end position="465"/>
    </location>
</feature>
<feature type="region of interest" description="Disordered" evidence="1">
    <location>
        <begin position="384"/>
        <end position="404"/>
    </location>
</feature>
<feature type="compositionally biased region" description="Basic residues" evidence="1">
    <location>
        <begin position="1008"/>
        <end position="1035"/>
    </location>
</feature>
<feature type="compositionally biased region" description="Low complexity" evidence="1">
    <location>
        <begin position="249"/>
        <end position="263"/>
    </location>
</feature>
<feature type="region of interest" description="Disordered" evidence="1">
    <location>
        <begin position="103"/>
        <end position="296"/>
    </location>
</feature>
<reference evidence="2" key="1">
    <citation type="journal article" date="2014" name="Anticancer Agents Med Chem">
        <title>Identification and characterization of the biosynthetic gene cluster of thiolutin, a tumor angiogenesis inhibitor, in Saccharothrix algeriensis NRRL B-24137.</title>
        <authorList>
            <person name="Huang S."/>
            <person name="Tong M.H."/>
            <person name="Qin Z."/>
            <person name="Deng Z."/>
            <person name="Deng H."/>
            <person name="Yu Y."/>
        </authorList>
    </citation>
    <scope>NUCLEOTIDE SEQUENCE</scope>
    <source>
        <strain evidence="2">NRRL B-24137</strain>
    </source>
</reference>
<accession>A0A0R5X2H1</accession>
<feature type="region of interest" description="Disordered" evidence="1">
    <location>
        <begin position="499"/>
        <end position="680"/>
    </location>
</feature>
<evidence type="ECO:0000256" key="1">
    <source>
        <dbReference type="SAM" id="MobiDB-lite"/>
    </source>
</evidence>